<proteinExistence type="predicted"/>
<dbReference type="Proteomes" id="UP000276133">
    <property type="component" value="Unassembled WGS sequence"/>
</dbReference>
<comment type="caution">
    <text evidence="2">The sequence shown here is derived from an EMBL/GenBank/DDBJ whole genome shotgun (WGS) entry which is preliminary data.</text>
</comment>
<evidence type="ECO:0000313" key="2">
    <source>
        <dbReference type="EMBL" id="RNA39227.1"/>
    </source>
</evidence>
<feature type="chain" id="PRO_5018003615" evidence="1">
    <location>
        <begin position="16"/>
        <end position="100"/>
    </location>
</feature>
<sequence length="100" mass="11391">MIKLAIFFLVLSINCQNVTRKLVLFPLTESAVTIKISPIPRLPADLNPQVLPDARSVPQTIRMRVLNPDAMISKDRPVLLRPMKEAKSGSFHLKCFYRFN</sequence>
<evidence type="ECO:0000313" key="3">
    <source>
        <dbReference type="Proteomes" id="UP000276133"/>
    </source>
</evidence>
<name>A0A3M7SUC6_BRAPC</name>
<keyword evidence="3" id="KW-1185">Reference proteome</keyword>
<dbReference type="OrthoDB" id="10539566at2759"/>
<evidence type="ECO:0000256" key="1">
    <source>
        <dbReference type="SAM" id="SignalP"/>
    </source>
</evidence>
<feature type="signal peptide" evidence="1">
    <location>
        <begin position="1"/>
        <end position="15"/>
    </location>
</feature>
<dbReference type="EMBL" id="REGN01000772">
    <property type="protein sequence ID" value="RNA39227.1"/>
    <property type="molecule type" value="Genomic_DNA"/>
</dbReference>
<gene>
    <name evidence="2" type="ORF">BpHYR1_025608</name>
</gene>
<accession>A0A3M7SUC6</accession>
<keyword evidence="1" id="KW-0732">Signal</keyword>
<organism evidence="2 3">
    <name type="scientific">Brachionus plicatilis</name>
    <name type="common">Marine rotifer</name>
    <name type="synonym">Brachionus muelleri</name>
    <dbReference type="NCBI Taxonomy" id="10195"/>
    <lineage>
        <taxon>Eukaryota</taxon>
        <taxon>Metazoa</taxon>
        <taxon>Spiralia</taxon>
        <taxon>Gnathifera</taxon>
        <taxon>Rotifera</taxon>
        <taxon>Eurotatoria</taxon>
        <taxon>Monogononta</taxon>
        <taxon>Pseudotrocha</taxon>
        <taxon>Ploima</taxon>
        <taxon>Brachionidae</taxon>
        <taxon>Brachionus</taxon>
    </lineage>
</organism>
<dbReference type="AlphaFoldDB" id="A0A3M7SUC6"/>
<protein>
    <submittedName>
        <fullName evidence="2">Uncharacterized protein</fullName>
    </submittedName>
</protein>
<reference evidence="2 3" key="1">
    <citation type="journal article" date="2018" name="Sci. Rep.">
        <title>Genomic signatures of local adaptation to the degree of environmental predictability in rotifers.</title>
        <authorList>
            <person name="Franch-Gras L."/>
            <person name="Hahn C."/>
            <person name="Garcia-Roger E.M."/>
            <person name="Carmona M.J."/>
            <person name="Serra M."/>
            <person name="Gomez A."/>
        </authorList>
    </citation>
    <scope>NUCLEOTIDE SEQUENCE [LARGE SCALE GENOMIC DNA]</scope>
    <source>
        <strain evidence="2">HYR1</strain>
    </source>
</reference>